<comment type="caution">
    <text evidence="1">The sequence shown here is derived from an EMBL/GenBank/DDBJ whole genome shotgun (WGS) entry which is preliminary data.</text>
</comment>
<evidence type="ECO:0000313" key="2">
    <source>
        <dbReference type="Proteomes" id="UP000798662"/>
    </source>
</evidence>
<gene>
    <name evidence="1" type="ORF">I4F81_001052</name>
</gene>
<reference evidence="1" key="1">
    <citation type="submission" date="2019-11" db="EMBL/GenBank/DDBJ databases">
        <title>Nori genome reveals adaptations in red seaweeds to the harsh intertidal environment.</title>
        <authorList>
            <person name="Wang D."/>
            <person name="Mao Y."/>
        </authorList>
    </citation>
    <scope>NUCLEOTIDE SEQUENCE</scope>
    <source>
        <tissue evidence="1">Gametophyte</tissue>
    </source>
</reference>
<proteinExistence type="predicted"/>
<dbReference type="EMBL" id="CM020618">
    <property type="protein sequence ID" value="KAK1858447.1"/>
    <property type="molecule type" value="Genomic_DNA"/>
</dbReference>
<keyword evidence="2" id="KW-1185">Reference proteome</keyword>
<sequence>MAGPGAATAAAAGGTLDYETVALSDDGKTVTLLDQRQLPHTVTYVHLTTAVAVADAIRSMVVRGAPAIGATAAYGLAIGATAAAAGHPSDDAAFRDDLAAAASVLRASRPTAVNLEWALDRLLRLVTPADGGGGGGGAKQSSPAAVAAALTADARAIAREDVDINRRMGALGAALLPPAARILHHCNTGALATVGHGTALGVIRSAYAADPGVSVWVNETRPRLQGARLTAWELAAAGIPHTLAVDSAAAVLLRDGRVDAVTVGADRVAANGDTANKIGTLAVAISAGHYNVPFYVVAPASTVDLACATGAGIPVEERGAEEVTHPCGGGGTDGVAPPGTRVFNPAFDVTSASLITAIVTEEGVARPPFSESLPPLVAAAAAKVQR</sequence>
<evidence type="ECO:0000313" key="1">
    <source>
        <dbReference type="EMBL" id="KAK1858447.1"/>
    </source>
</evidence>
<protein>
    <submittedName>
        <fullName evidence="1">Uncharacterized protein</fullName>
    </submittedName>
</protein>
<accession>A0ACC3BLT0</accession>
<organism evidence="1 2">
    <name type="scientific">Pyropia yezoensis</name>
    <name type="common">Susabi-nori</name>
    <name type="synonym">Porphyra yezoensis</name>
    <dbReference type="NCBI Taxonomy" id="2788"/>
    <lineage>
        <taxon>Eukaryota</taxon>
        <taxon>Rhodophyta</taxon>
        <taxon>Bangiophyceae</taxon>
        <taxon>Bangiales</taxon>
        <taxon>Bangiaceae</taxon>
        <taxon>Pyropia</taxon>
    </lineage>
</organism>
<name>A0ACC3BLT0_PYRYE</name>
<dbReference type="Proteomes" id="UP000798662">
    <property type="component" value="Chromosome 1"/>
</dbReference>